<dbReference type="EMBL" id="RSED01000014">
    <property type="protein sequence ID" value="RRS03200.1"/>
    <property type="molecule type" value="Genomic_DNA"/>
</dbReference>
<dbReference type="GO" id="GO:0015562">
    <property type="term" value="F:efflux transmembrane transporter activity"/>
    <property type="evidence" value="ECO:0007669"/>
    <property type="project" value="InterPro"/>
</dbReference>
<dbReference type="Gene3D" id="2.20.200.10">
    <property type="entry name" value="Outer membrane efflux proteins (OEP)"/>
    <property type="match status" value="1"/>
</dbReference>
<feature type="region of interest" description="Disordered" evidence="3">
    <location>
        <begin position="93"/>
        <end position="120"/>
    </location>
</feature>
<keyword evidence="2" id="KW-0472">Membrane</keyword>
<dbReference type="GO" id="GO:0005886">
    <property type="term" value="C:plasma membrane"/>
    <property type="evidence" value="ECO:0007669"/>
    <property type="project" value="UniProtKB-SubCell"/>
</dbReference>
<dbReference type="SUPFAM" id="SSF56954">
    <property type="entry name" value="Outer membrane efflux proteins (OEP)"/>
    <property type="match status" value="1"/>
</dbReference>
<evidence type="ECO:0000313" key="5">
    <source>
        <dbReference type="Proteomes" id="UP000269265"/>
    </source>
</evidence>
<dbReference type="Gene3D" id="1.20.1600.10">
    <property type="entry name" value="Outer membrane efflux proteins (OEP)"/>
    <property type="match status" value="1"/>
</dbReference>
<dbReference type="OrthoDB" id="9770517at2"/>
<reference evidence="4 5" key="1">
    <citation type="submission" date="2018-12" db="EMBL/GenBank/DDBJ databases">
        <title>The whole draft genome of Aquabacterium sp. SJQ9.</title>
        <authorList>
            <person name="Sun L."/>
            <person name="Gao X."/>
            <person name="Chen W."/>
            <person name="Huang K."/>
        </authorList>
    </citation>
    <scope>NUCLEOTIDE SEQUENCE [LARGE SCALE GENOMIC DNA]</scope>
    <source>
        <strain evidence="4 5">SJQ9</strain>
    </source>
</reference>
<feature type="compositionally biased region" description="Polar residues" evidence="3">
    <location>
        <begin position="95"/>
        <end position="120"/>
    </location>
</feature>
<comment type="similarity">
    <text evidence="1 2">Belongs to the outer membrane factor (OMF) (TC 1.B.17) family.</text>
</comment>
<dbReference type="InterPro" id="IPR003423">
    <property type="entry name" value="OMP_efflux"/>
</dbReference>
<evidence type="ECO:0000256" key="2">
    <source>
        <dbReference type="RuleBase" id="RU362097"/>
    </source>
</evidence>
<keyword evidence="2" id="KW-1134">Transmembrane beta strand</keyword>
<dbReference type="AlphaFoldDB" id="A0A426V8V4"/>
<organism evidence="4 5">
    <name type="scientific">Aquabacterium soli</name>
    <dbReference type="NCBI Taxonomy" id="2493092"/>
    <lineage>
        <taxon>Bacteria</taxon>
        <taxon>Pseudomonadati</taxon>
        <taxon>Pseudomonadota</taxon>
        <taxon>Betaproteobacteria</taxon>
        <taxon>Burkholderiales</taxon>
        <taxon>Aquabacterium</taxon>
    </lineage>
</organism>
<keyword evidence="5" id="KW-1185">Reference proteome</keyword>
<comment type="subcellular location">
    <subcellularLocation>
        <location evidence="2">Cell membrane</location>
        <topology evidence="2">Lipid-anchor</topology>
    </subcellularLocation>
</comment>
<comment type="caution">
    <text evidence="4">The sequence shown here is derived from an EMBL/GenBank/DDBJ whole genome shotgun (WGS) entry which is preliminary data.</text>
</comment>
<protein>
    <submittedName>
        <fullName evidence="4">Efflux transporter outer membrane subunit</fullName>
    </submittedName>
</protein>
<evidence type="ECO:0000313" key="4">
    <source>
        <dbReference type="EMBL" id="RRS03200.1"/>
    </source>
</evidence>
<dbReference type="PANTHER" id="PTHR30203">
    <property type="entry name" value="OUTER MEMBRANE CATION EFFLUX PROTEIN"/>
    <property type="match status" value="1"/>
</dbReference>
<dbReference type="Pfam" id="PF02321">
    <property type="entry name" value="OEP"/>
    <property type="match status" value="2"/>
</dbReference>
<sequence>MFSGCANTTRVAAPEPDPVPLSFKEIGPWQQADAGTQAVTVPDQWWQLFNDPVLDDLQSRLVVGNQNLHAVLAQVTQARAALSSNQAARLPTLGLNASATRGDSLNSDNSGSQPPRNTVSLSGTAAWELDLWGRLSHGVEGAQASYQASLQDLAAARLSAQSTLAQTYFALRTAEAQQALIERSIAVYQRSLELTQARHQSGVAPLTDVLQAQTQLRTAQAQGIEAGAQRAQLEHAIAVLLGQAPSTLSLAATAGLPEAPTVPSLLPSTLLERRPDINASAQRVRAAYAQIGVARSAYFPSITLGATAGYRNSALEGLLSAPHRFWSLGPALALALFDGGARRAATEQAQASADQATANYRQTVLNALQEVEDNLVLTARLRQEADLQREALGFALRNLEITQDQYRVGTVSYLNVVTAQSTALVSERTLLDVRARQLTAASHLLRNIAGRWDPAQDERLAANGQ</sequence>
<dbReference type="InterPro" id="IPR010131">
    <property type="entry name" value="MdtP/NodT-like"/>
</dbReference>
<dbReference type="Proteomes" id="UP000269265">
    <property type="component" value="Unassembled WGS sequence"/>
</dbReference>
<evidence type="ECO:0000256" key="1">
    <source>
        <dbReference type="ARBA" id="ARBA00007613"/>
    </source>
</evidence>
<proteinExistence type="inferred from homology"/>
<keyword evidence="2" id="KW-0449">Lipoprotein</keyword>
<evidence type="ECO:0000256" key="3">
    <source>
        <dbReference type="SAM" id="MobiDB-lite"/>
    </source>
</evidence>
<dbReference type="NCBIfam" id="TIGR01845">
    <property type="entry name" value="outer_NodT"/>
    <property type="match status" value="1"/>
</dbReference>
<name>A0A426V8V4_9BURK</name>
<keyword evidence="2" id="KW-0564">Palmitate</keyword>
<accession>A0A426V8V4</accession>
<keyword evidence="2" id="KW-0812">Transmembrane</keyword>
<gene>
    <name evidence="4" type="ORF">EIP75_16890</name>
</gene>
<dbReference type="PANTHER" id="PTHR30203:SF33">
    <property type="entry name" value="BLR4455 PROTEIN"/>
    <property type="match status" value="1"/>
</dbReference>